<proteinExistence type="predicted"/>
<dbReference type="Pfam" id="PF22535">
    <property type="entry name" value="DUF7003"/>
    <property type="match status" value="1"/>
</dbReference>
<organism evidence="1 2">
    <name type="scientific">Bacillus cereus</name>
    <dbReference type="NCBI Taxonomy" id="1396"/>
    <lineage>
        <taxon>Bacteria</taxon>
        <taxon>Bacillati</taxon>
        <taxon>Bacillota</taxon>
        <taxon>Bacilli</taxon>
        <taxon>Bacillales</taxon>
        <taxon>Bacillaceae</taxon>
        <taxon>Bacillus</taxon>
        <taxon>Bacillus cereus group</taxon>
    </lineage>
</organism>
<sequence length="227" mass="26696">MIVKQILDTLDKNAEVYEFPVLDNCNFDLSQCALSVYRNDDKWVIIIQVVGVDPNLEIANHVYTYSNFVYPQGFTIAVNDLVSLPDEEDWYDDDDSFLVNPLHLKLMVNDKIVEENPKEDDYRRLGIEIVPYTPTKLARYLSSKYKNELLLSDGSLRKELTLPYEFKRFYHTEEWNHTDEEKPSENEFFRSLAKAIEEGDSGLIKYQAPNTHWSNWTWSDFDSQEDE</sequence>
<dbReference type="AlphaFoldDB" id="A0A162NWF0"/>
<dbReference type="InterPro" id="IPR054272">
    <property type="entry name" value="DUF7003"/>
</dbReference>
<dbReference type="RefSeq" id="WP_063262934.1">
    <property type="nucleotide sequence ID" value="NZ_LJKE01000104.1"/>
</dbReference>
<name>A0A162NWF0_BACCE</name>
<evidence type="ECO:0000313" key="1">
    <source>
        <dbReference type="EMBL" id="KZD55673.1"/>
    </source>
</evidence>
<accession>A0A162NWF0</accession>
<reference evidence="1 2" key="1">
    <citation type="submission" date="2015-09" db="EMBL/GenBank/DDBJ databases">
        <title>Bacillus cereus food isolates.</title>
        <authorList>
            <person name="Boekhorst J."/>
        </authorList>
    </citation>
    <scope>NUCLEOTIDE SEQUENCE [LARGE SCALE GENOMIC DNA]</scope>
    <source>
        <strain evidence="1 2">B4088</strain>
    </source>
</reference>
<dbReference type="PATRIC" id="fig|1396.535.peg.5985"/>
<gene>
    <name evidence="1" type="ORF">B4088_5418</name>
</gene>
<protein>
    <submittedName>
        <fullName evidence="1">Group-specific protein</fullName>
    </submittedName>
</protein>
<evidence type="ECO:0000313" key="2">
    <source>
        <dbReference type="Proteomes" id="UP000076482"/>
    </source>
</evidence>
<dbReference type="EMBL" id="LJKE01000104">
    <property type="protein sequence ID" value="KZD55673.1"/>
    <property type="molecule type" value="Genomic_DNA"/>
</dbReference>
<comment type="caution">
    <text evidence="1">The sequence shown here is derived from an EMBL/GenBank/DDBJ whole genome shotgun (WGS) entry which is preliminary data.</text>
</comment>
<dbReference type="Proteomes" id="UP000076482">
    <property type="component" value="Unassembled WGS sequence"/>
</dbReference>